<feature type="region of interest" description="Disordered" evidence="1">
    <location>
        <begin position="73"/>
        <end position="145"/>
    </location>
</feature>
<sequence length="293" mass="32142">MAPRHVTPRDVPSLYTHLDPPDLPAVDLAHPTPLARQRDSLHSLAHTAQLGTAATFLQDTVLQQSHALAVKHRKNLERRKRSRSHSHHDDDDDDDLVLRERGFVHKRRTQNASEAVDQDDETGTPAGGRPGPARASAQERGVRRAKRIRQQLVKPDVHLEDVQLPPDFPSHDLLVSLHSHASHHLSTTHHLVPPLSPSSPSLPPSALAHFDDLAQRATEQEERLAARGTVAQWKAVRATRIRKAGAGRRRGLWADAERGFEGTALVAMGMLAELLVRDAATSPGDLPLPPPAA</sequence>
<evidence type="ECO:0000313" key="3">
    <source>
        <dbReference type="Proteomes" id="UP000311382"/>
    </source>
</evidence>
<gene>
    <name evidence="2" type="ORF">DMC30DRAFT_239969</name>
</gene>
<dbReference type="EMBL" id="SOZI01000006">
    <property type="protein sequence ID" value="TNY24014.1"/>
    <property type="molecule type" value="Genomic_DNA"/>
</dbReference>
<dbReference type="AlphaFoldDB" id="A0A5C5G6L8"/>
<organism evidence="2 3">
    <name type="scientific">Rhodotorula diobovata</name>
    <dbReference type="NCBI Taxonomy" id="5288"/>
    <lineage>
        <taxon>Eukaryota</taxon>
        <taxon>Fungi</taxon>
        <taxon>Dikarya</taxon>
        <taxon>Basidiomycota</taxon>
        <taxon>Pucciniomycotina</taxon>
        <taxon>Microbotryomycetes</taxon>
        <taxon>Sporidiobolales</taxon>
        <taxon>Sporidiobolaceae</taxon>
        <taxon>Rhodotorula</taxon>
    </lineage>
</organism>
<feature type="compositionally biased region" description="Basic residues" evidence="1">
    <location>
        <begin position="73"/>
        <end position="86"/>
    </location>
</feature>
<comment type="caution">
    <text evidence="2">The sequence shown here is derived from an EMBL/GenBank/DDBJ whole genome shotgun (WGS) entry which is preliminary data.</text>
</comment>
<name>A0A5C5G6L8_9BASI</name>
<protein>
    <submittedName>
        <fullName evidence="2">Uncharacterized protein</fullName>
    </submittedName>
</protein>
<accession>A0A5C5G6L8</accession>
<dbReference type="Proteomes" id="UP000311382">
    <property type="component" value="Unassembled WGS sequence"/>
</dbReference>
<dbReference type="OrthoDB" id="2529807at2759"/>
<reference evidence="2 3" key="1">
    <citation type="submission" date="2019-03" db="EMBL/GenBank/DDBJ databases">
        <title>Rhodosporidium diobovatum UCD-FST 08-225 genome sequencing, assembly, and annotation.</title>
        <authorList>
            <person name="Fakankun I.U."/>
            <person name="Fristensky B."/>
            <person name="Levin D.B."/>
        </authorList>
    </citation>
    <scope>NUCLEOTIDE SEQUENCE [LARGE SCALE GENOMIC DNA]</scope>
    <source>
        <strain evidence="2 3">UCD-FST 08-225</strain>
    </source>
</reference>
<proteinExistence type="predicted"/>
<keyword evidence="3" id="KW-1185">Reference proteome</keyword>
<feature type="region of interest" description="Disordered" evidence="1">
    <location>
        <begin position="1"/>
        <end position="23"/>
    </location>
</feature>
<evidence type="ECO:0000256" key="1">
    <source>
        <dbReference type="SAM" id="MobiDB-lite"/>
    </source>
</evidence>
<evidence type="ECO:0000313" key="2">
    <source>
        <dbReference type="EMBL" id="TNY24014.1"/>
    </source>
</evidence>